<proteinExistence type="predicted"/>
<dbReference type="InterPro" id="IPR006638">
    <property type="entry name" value="Elp3/MiaA/NifB-like_rSAM"/>
</dbReference>
<dbReference type="Pfam" id="PF04055">
    <property type="entry name" value="Radical_SAM"/>
    <property type="match status" value="1"/>
</dbReference>
<organism evidence="7 8">
    <name type="scientific">Yanshouia hominis</name>
    <dbReference type="NCBI Taxonomy" id="2763673"/>
    <lineage>
        <taxon>Bacteria</taxon>
        <taxon>Bacillati</taxon>
        <taxon>Bacillota</taxon>
        <taxon>Clostridia</taxon>
        <taxon>Eubacteriales</taxon>
        <taxon>Oscillospiraceae</taxon>
        <taxon>Yanshouia</taxon>
    </lineage>
</organism>
<dbReference type="InterPro" id="IPR051198">
    <property type="entry name" value="BchE-like"/>
</dbReference>
<keyword evidence="4" id="KW-0408">Iron</keyword>
<dbReference type="SFLD" id="SFLDG01082">
    <property type="entry name" value="B12-binding_domain_containing"/>
    <property type="match status" value="1"/>
</dbReference>
<dbReference type="PROSITE" id="PS51918">
    <property type="entry name" value="RADICAL_SAM"/>
    <property type="match status" value="1"/>
</dbReference>
<gene>
    <name evidence="7" type="ORF">H8717_10785</name>
</gene>
<dbReference type="SFLD" id="SFLDG01095">
    <property type="entry name" value="Uncharacterised_Radical_SAM_Su"/>
    <property type="match status" value="1"/>
</dbReference>
<evidence type="ECO:0000259" key="6">
    <source>
        <dbReference type="PROSITE" id="PS51918"/>
    </source>
</evidence>
<evidence type="ECO:0000256" key="3">
    <source>
        <dbReference type="ARBA" id="ARBA00022723"/>
    </source>
</evidence>
<comment type="caution">
    <text evidence="7">The sequence shown here is derived from an EMBL/GenBank/DDBJ whole genome shotgun (WGS) entry which is preliminary data.</text>
</comment>
<accession>A0ABR7NKF5</accession>
<feature type="domain" description="Radical SAM core" evidence="6">
    <location>
        <begin position="9"/>
        <end position="240"/>
    </location>
</feature>
<dbReference type="PANTHER" id="PTHR43409:SF4">
    <property type="entry name" value="RADICAL SAM SUPERFAMILY PROTEIN"/>
    <property type="match status" value="1"/>
</dbReference>
<evidence type="ECO:0000256" key="4">
    <source>
        <dbReference type="ARBA" id="ARBA00023004"/>
    </source>
</evidence>
<evidence type="ECO:0000256" key="1">
    <source>
        <dbReference type="ARBA" id="ARBA00001966"/>
    </source>
</evidence>
<dbReference type="PANTHER" id="PTHR43409">
    <property type="entry name" value="ANAEROBIC MAGNESIUM-PROTOPORPHYRIN IX MONOMETHYL ESTER CYCLASE-RELATED"/>
    <property type="match status" value="1"/>
</dbReference>
<dbReference type="InterPro" id="IPR023404">
    <property type="entry name" value="rSAM_horseshoe"/>
</dbReference>
<keyword evidence="2" id="KW-0949">S-adenosyl-L-methionine</keyword>
<comment type="cofactor">
    <cofactor evidence="1">
        <name>[4Fe-4S] cluster</name>
        <dbReference type="ChEBI" id="CHEBI:49883"/>
    </cofactor>
</comment>
<evidence type="ECO:0000313" key="7">
    <source>
        <dbReference type="EMBL" id="MBC8576886.1"/>
    </source>
</evidence>
<dbReference type="SFLD" id="SFLDS00029">
    <property type="entry name" value="Radical_SAM"/>
    <property type="match status" value="1"/>
</dbReference>
<dbReference type="SUPFAM" id="SSF102114">
    <property type="entry name" value="Radical SAM enzymes"/>
    <property type="match status" value="1"/>
</dbReference>
<reference evidence="7 8" key="1">
    <citation type="submission" date="2020-08" db="EMBL/GenBank/DDBJ databases">
        <title>Genome public.</title>
        <authorList>
            <person name="Liu C."/>
            <person name="Sun Q."/>
        </authorList>
    </citation>
    <scope>NUCLEOTIDE SEQUENCE [LARGE SCALE GENOMIC DNA]</scope>
    <source>
        <strain evidence="7 8">BX1</strain>
    </source>
</reference>
<dbReference type="CDD" id="cd01335">
    <property type="entry name" value="Radical_SAM"/>
    <property type="match status" value="1"/>
</dbReference>
<dbReference type="Gene3D" id="3.80.30.20">
    <property type="entry name" value="tm_1862 like domain"/>
    <property type="match status" value="1"/>
</dbReference>
<evidence type="ECO:0000256" key="5">
    <source>
        <dbReference type="ARBA" id="ARBA00023014"/>
    </source>
</evidence>
<evidence type="ECO:0000313" key="8">
    <source>
        <dbReference type="Proteomes" id="UP000658131"/>
    </source>
</evidence>
<keyword evidence="5" id="KW-0411">Iron-sulfur</keyword>
<dbReference type="InterPro" id="IPR058240">
    <property type="entry name" value="rSAM_sf"/>
</dbReference>
<dbReference type="Proteomes" id="UP000658131">
    <property type="component" value="Unassembled WGS sequence"/>
</dbReference>
<keyword evidence="3" id="KW-0479">Metal-binding</keyword>
<protein>
    <submittedName>
        <fullName evidence="7">Radical SAM protein</fullName>
    </submittedName>
</protein>
<evidence type="ECO:0000256" key="2">
    <source>
        <dbReference type="ARBA" id="ARBA00022691"/>
    </source>
</evidence>
<dbReference type="InterPro" id="IPR007197">
    <property type="entry name" value="rSAM"/>
</dbReference>
<name>A0ABR7NKF5_9FIRM</name>
<keyword evidence="8" id="KW-1185">Reference proteome</keyword>
<dbReference type="RefSeq" id="WP_262400362.1">
    <property type="nucleotide sequence ID" value="NZ_JACRTB010000017.1"/>
</dbReference>
<sequence>MIYEGDVYRPPSEADSLILQLTIGCARNRCTFCTMYKDKAFRVRPIPEVLADLEEAAREIPYPIRKVFLADGDALIVKIPDLLTVLDRVFQLFPACRRVTTYGCALDVLGKSHEELCTLRAHGLEMVYLGAETGSDRILTQIKKGVTAAETAQACQKLRAAGIKTSMTLITGIGGVPRMEENAVESARLVTAARPEYLGLLTLTMNAGTELTRDCLAGRFQALSPLQILEEQKIFLEHVDSEGTVLRSNHISNYVALAGTLNRDRLPMIEQLARAIARGNLRPKQYRGL</sequence>
<dbReference type="SMART" id="SM00729">
    <property type="entry name" value="Elp3"/>
    <property type="match status" value="1"/>
</dbReference>
<dbReference type="EMBL" id="JACRTB010000017">
    <property type="protein sequence ID" value="MBC8576886.1"/>
    <property type="molecule type" value="Genomic_DNA"/>
</dbReference>